<sequence>MRLLGFLCCVMLTICLSGEAKGQRTRFRRGTRRFMYKPSQGQCTDSNTSGTRVNGESWLEGRNRRVEYCRCAGRRIQCHAVPTVECSKVKCYNGGRCRKALYSHHFVCQCPDGFSGPRCEIDTQAHCALGHGASYRGTWSVSLSGYTCLNWNSSAVAHTVYNARRPGALRLGLGNHNFCRNPDNDGAPWCHVYKHQVLTWETCDIPTCPQNRRSECYTGIGVDYRGTKDSSLSGRPCLSWDSLALRKKRNNAWTAGARKLGLGSHNFCRNPDKDSQPWCHVRKGRHVTWEYCDVKRCPVSVETCGKRRPKPVQYRIKGGIPTDISSHPWQAAIFLYSDKSDTDGLLCGGSLIGSCWVLTAAHCFYERFAVERLKVIMGRTFRAETSPNEQILHVEKYFIHEDFVDRTKDNDIALIKLKPRVGQQCAVPTQFVNTVCLPEAGLELPDWTECEISGYGKESQNSPFYSKRLKEGNVRLVPRSKCLASHTNTLPITNNMLCAQDTRNLDDACQGDSGGPLVCPKDGLINLYGIISWGDGCGKVDRPGVYTKVTVFLQWIYQHMDMRLY</sequence>
<feature type="domain" description="Kringle" evidence="20">
    <location>
        <begin position="215"/>
        <end position="297"/>
    </location>
</feature>
<feature type="disulfide bond" description="Interchain (between A and B chains)" evidence="15">
    <location>
        <begin position="304"/>
        <end position="436"/>
    </location>
</feature>
<dbReference type="PROSITE" id="PS00135">
    <property type="entry name" value="TRYPSIN_SER"/>
    <property type="match status" value="1"/>
</dbReference>
<evidence type="ECO:0000256" key="1">
    <source>
        <dbReference type="ARBA" id="ARBA00001538"/>
    </source>
</evidence>
<evidence type="ECO:0000259" key="21">
    <source>
        <dbReference type="PROSITE" id="PS50240"/>
    </source>
</evidence>
<dbReference type="SUPFAM" id="SSF57603">
    <property type="entry name" value="FnI-like domain"/>
    <property type="match status" value="1"/>
</dbReference>
<proteinExistence type="evidence at transcript level"/>
<dbReference type="InterPro" id="IPR013806">
    <property type="entry name" value="Kringle-like"/>
</dbReference>
<feature type="disulfide bond" evidence="15">
    <location>
        <begin position="127"/>
        <end position="208"/>
    </location>
</feature>
<feature type="domain" description="EGF-like" evidence="19">
    <location>
        <begin position="82"/>
        <end position="120"/>
    </location>
</feature>
<keyword evidence="5 17" id="KW-0420">Kringle</keyword>
<dbReference type="InterPro" id="IPR000083">
    <property type="entry name" value="Fibronectin_type1"/>
</dbReference>
<dbReference type="EMBL" id="JW866349">
    <property type="protein sequence ID" value="AFO98866.1"/>
    <property type="molecule type" value="mRNA"/>
</dbReference>
<evidence type="ECO:0000256" key="16">
    <source>
        <dbReference type="PROSITE-ProRule" id="PRU00076"/>
    </source>
</evidence>
<evidence type="ECO:0000256" key="14">
    <source>
        <dbReference type="PIRSR" id="PIRSR001145-1"/>
    </source>
</evidence>
<feature type="disulfide bond" evidence="15">
    <location>
        <begin position="148"/>
        <end position="190"/>
    </location>
</feature>
<comment type="similarity">
    <text evidence="13">Belongs to the peptidase S1 family.</text>
</comment>
<dbReference type="CDD" id="cd00054">
    <property type="entry name" value="EGF_CA"/>
    <property type="match status" value="1"/>
</dbReference>
<evidence type="ECO:0000256" key="15">
    <source>
        <dbReference type="PIRSR" id="PIRSR001145-3"/>
    </source>
</evidence>
<evidence type="ECO:0000256" key="11">
    <source>
        <dbReference type="ARBA" id="ARBA00023180"/>
    </source>
</evidence>
<feature type="disulfide bond" evidence="15">
    <location>
        <begin position="347"/>
        <end position="363"/>
    </location>
</feature>
<dbReference type="FunFam" id="2.40.10.10:FF:000003">
    <property type="entry name" value="Transmembrane serine protease 3"/>
    <property type="match status" value="1"/>
</dbReference>
<feature type="active site" description="Charge relay system" evidence="14">
    <location>
        <position position="411"/>
    </location>
</feature>
<dbReference type="InterPro" id="IPR018056">
    <property type="entry name" value="Kringle_CS"/>
</dbReference>
<keyword evidence="6 13" id="KW-0645">Protease</keyword>
<dbReference type="PRINTS" id="PR00018">
    <property type="entry name" value="KRINGLE"/>
</dbReference>
<dbReference type="Pfam" id="PF00008">
    <property type="entry name" value="EGF"/>
    <property type="match status" value="1"/>
</dbReference>
<dbReference type="InterPro" id="IPR001314">
    <property type="entry name" value="Peptidase_S1A"/>
</dbReference>
<comment type="catalytic activity">
    <reaction evidence="1 13">
        <text>Specific cleavage of Arg-|-Val bond in plasminogen to form plasmin.</text>
        <dbReference type="EC" id="3.4.21.68"/>
    </reaction>
</comment>
<dbReference type="PROSITE" id="PS01186">
    <property type="entry name" value="EGF_2"/>
    <property type="match status" value="1"/>
</dbReference>
<dbReference type="Gene3D" id="2.10.70.10">
    <property type="entry name" value="Complement Module, domain 1"/>
    <property type="match status" value="1"/>
</dbReference>
<dbReference type="SMART" id="SM00181">
    <property type="entry name" value="EGF"/>
    <property type="match status" value="1"/>
</dbReference>
<dbReference type="PROSITE" id="PS50240">
    <property type="entry name" value="TRYPSIN_DOM"/>
    <property type="match status" value="1"/>
</dbReference>
<dbReference type="PANTHER" id="PTHR24264">
    <property type="entry name" value="TRYPSIN-RELATED"/>
    <property type="match status" value="1"/>
</dbReference>
<dbReference type="PIRSF" id="PIRSF001145">
    <property type="entry name" value="Tissue_plasm_act"/>
    <property type="match status" value="1"/>
</dbReference>
<feature type="disulfide bond" evidence="15">
    <location>
        <begin position="86"/>
        <end position="97"/>
    </location>
</feature>
<feature type="signal peptide" evidence="18">
    <location>
        <begin position="1"/>
        <end position="22"/>
    </location>
</feature>
<feature type="disulfide bond" evidence="15">
    <location>
        <begin position="179"/>
        <end position="203"/>
    </location>
</feature>
<accession>V9KK65</accession>
<dbReference type="AlphaFoldDB" id="V9KK65"/>
<dbReference type="InterPro" id="IPR009003">
    <property type="entry name" value="Peptidase_S1_PA"/>
</dbReference>
<dbReference type="Gene3D" id="2.40.20.10">
    <property type="entry name" value="Plasminogen Kringle 4"/>
    <property type="match status" value="2"/>
</dbReference>
<dbReference type="SMART" id="SM00058">
    <property type="entry name" value="FN1"/>
    <property type="match status" value="1"/>
</dbReference>
<feature type="disulfide bond" evidence="15 16">
    <location>
        <begin position="110"/>
        <end position="119"/>
    </location>
</feature>
<evidence type="ECO:0000256" key="17">
    <source>
        <dbReference type="PROSITE-ProRule" id="PRU00121"/>
    </source>
</evidence>
<dbReference type="InterPro" id="IPR038178">
    <property type="entry name" value="Kringle_sf"/>
</dbReference>
<keyword evidence="3 13" id="KW-0964">Secreted</keyword>
<dbReference type="PRINTS" id="PR00722">
    <property type="entry name" value="CHYMOTRYPSIN"/>
</dbReference>
<evidence type="ECO:0000256" key="3">
    <source>
        <dbReference type="ARBA" id="ARBA00022525"/>
    </source>
</evidence>
<organism evidence="22">
    <name type="scientific">Callorhinchus milii</name>
    <name type="common">Ghost shark</name>
    <dbReference type="NCBI Taxonomy" id="7868"/>
    <lineage>
        <taxon>Eukaryota</taxon>
        <taxon>Metazoa</taxon>
        <taxon>Chordata</taxon>
        <taxon>Craniata</taxon>
        <taxon>Vertebrata</taxon>
        <taxon>Chondrichthyes</taxon>
        <taxon>Holocephali</taxon>
        <taxon>Chimaeriformes</taxon>
        <taxon>Callorhinchidae</taxon>
        <taxon>Callorhinchus</taxon>
    </lineage>
</organism>
<evidence type="ECO:0000256" key="18">
    <source>
        <dbReference type="SAM" id="SignalP"/>
    </source>
</evidence>
<comment type="caution">
    <text evidence="16">Lacks conserved residue(s) required for the propagation of feature annotation.</text>
</comment>
<feature type="disulfide bond" evidence="15">
    <location>
        <begin position="355"/>
        <end position="425"/>
    </location>
</feature>
<dbReference type="InterPro" id="IPR033116">
    <property type="entry name" value="TRYPSIN_SER"/>
</dbReference>
<feature type="active site" description="Charge relay system" evidence="14">
    <location>
        <position position="513"/>
    </location>
</feature>
<dbReference type="InterPro" id="IPR026280">
    <property type="entry name" value="Tissue_plasm_act"/>
</dbReference>
<evidence type="ECO:0000256" key="10">
    <source>
        <dbReference type="ARBA" id="ARBA00023157"/>
    </source>
</evidence>
<dbReference type="Pfam" id="PF00051">
    <property type="entry name" value="Kringle"/>
    <property type="match status" value="2"/>
</dbReference>
<keyword evidence="4 16" id="KW-0245">EGF-like domain</keyword>
<evidence type="ECO:0000259" key="19">
    <source>
        <dbReference type="PROSITE" id="PS50026"/>
    </source>
</evidence>
<evidence type="ECO:0000256" key="4">
    <source>
        <dbReference type="ARBA" id="ARBA00022536"/>
    </source>
</evidence>
<dbReference type="InterPro" id="IPR000001">
    <property type="entry name" value="Kringle"/>
</dbReference>
<dbReference type="InterPro" id="IPR001254">
    <property type="entry name" value="Trypsin_dom"/>
</dbReference>
<keyword evidence="8 13" id="KW-0378">Hydrolase</keyword>
<evidence type="ECO:0000259" key="20">
    <source>
        <dbReference type="PROSITE" id="PS50070"/>
    </source>
</evidence>
<dbReference type="GO" id="GO:0014909">
    <property type="term" value="P:smooth muscle cell migration"/>
    <property type="evidence" value="ECO:0007669"/>
    <property type="project" value="TreeGrafter"/>
</dbReference>
<dbReference type="GO" id="GO:0004252">
    <property type="term" value="F:serine-type endopeptidase activity"/>
    <property type="evidence" value="ECO:0007669"/>
    <property type="project" value="UniProtKB-UniRule"/>
</dbReference>
<dbReference type="InterPro" id="IPR000742">
    <property type="entry name" value="EGF"/>
</dbReference>
<feature type="chain" id="PRO_5004777856" description="Plasminogen activator" evidence="18">
    <location>
        <begin position="23"/>
        <end position="565"/>
    </location>
</feature>
<dbReference type="PROSITE" id="PS50026">
    <property type="entry name" value="EGF_3"/>
    <property type="match status" value="1"/>
</dbReference>
<dbReference type="PROSITE" id="PS00134">
    <property type="entry name" value="TRYPSIN_HIS"/>
    <property type="match status" value="1"/>
</dbReference>
<name>V9KK65_CALMI</name>
<evidence type="ECO:0000256" key="6">
    <source>
        <dbReference type="ARBA" id="ARBA00022670"/>
    </source>
</evidence>
<comment type="subcellular location">
    <subcellularLocation>
        <location evidence="2 13">Secreted</location>
    </subcellularLocation>
</comment>
<reference evidence="22" key="1">
    <citation type="journal article" date="2014" name="Nature">
        <title>Elephant shark genome provides unique insights into gnathostome evolution.</title>
        <authorList>
            <consortium name="International Elephant Shark Genome Sequencing Consortium"/>
            <person name="Venkatesh B."/>
            <person name="Lee A.P."/>
            <person name="Ravi V."/>
            <person name="Maurya A.K."/>
            <person name="Lian M.M."/>
            <person name="Swann J.B."/>
            <person name="Ohta Y."/>
            <person name="Flajnik M.F."/>
            <person name="Sutoh Y."/>
            <person name="Kasahara M."/>
            <person name="Hoon S."/>
            <person name="Gangu V."/>
            <person name="Roy S.W."/>
            <person name="Irimia M."/>
            <person name="Korzh V."/>
            <person name="Kondrychyn I."/>
            <person name="Lim Z.W."/>
            <person name="Tay B.H."/>
            <person name="Tohari S."/>
            <person name="Kong K.W."/>
            <person name="Ho S."/>
            <person name="Lorente-Galdos B."/>
            <person name="Quilez J."/>
            <person name="Marques-Bonet T."/>
            <person name="Raney B.J."/>
            <person name="Ingham P.W."/>
            <person name="Tay A."/>
            <person name="Hillier L.W."/>
            <person name="Minx P."/>
            <person name="Boehm T."/>
            <person name="Wilson R.K."/>
            <person name="Brenner S."/>
            <person name="Warren W.C."/>
        </authorList>
    </citation>
    <scope>NUCLEOTIDE SEQUENCE</scope>
    <source>
        <tissue evidence="22">Heart</tissue>
    </source>
</reference>
<feature type="disulfide bond" evidence="15">
    <location>
        <begin position="509"/>
        <end position="537"/>
    </location>
</feature>
<dbReference type="InterPro" id="IPR018114">
    <property type="entry name" value="TRYPSIN_HIS"/>
</dbReference>
<feature type="disulfide bond" evidence="15">
    <location>
        <begin position="482"/>
        <end position="498"/>
    </location>
</feature>
<keyword evidence="9 13" id="KW-0720">Serine protease</keyword>
<dbReference type="PANTHER" id="PTHR24264:SF42">
    <property type="entry name" value="TISSUE-TYPE PLASMINOGEN ACTIVATOR"/>
    <property type="match status" value="1"/>
</dbReference>
<keyword evidence="7 18" id="KW-0732">Signal</keyword>
<feature type="domain" description="Peptidase S1" evidence="21">
    <location>
        <begin position="316"/>
        <end position="561"/>
    </location>
</feature>
<evidence type="ECO:0000256" key="9">
    <source>
        <dbReference type="ARBA" id="ARBA00022825"/>
    </source>
</evidence>
<dbReference type="PROSITE" id="PS00022">
    <property type="entry name" value="EGF_1"/>
    <property type="match status" value="1"/>
</dbReference>
<feature type="disulfide bond" evidence="15">
    <location>
        <begin position="268"/>
        <end position="292"/>
    </location>
</feature>
<dbReference type="EC" id="3.4.21.68" evidence="13"/>
<dbReference type="GO" id="GO:0031639">
    <property type="term" value="P:plasminogen activation"/>
    <property type="evidence" value="ECO:0007669"/>
    <property type="project" value="InterPro"/>
</dbReference>
<dbReference type="SUPFAM" id="SSF57440">
    <property type="entry name" value="Kringle-like"/>
    <property type="match status" value="2"/>
</dbReference>
<keyword evidence="12 13" id="KW-0617">Plasminogen activation</keyword>
<dbReference type="Gene3D" id="2.40.10.10">
    <property type="entry name" value="Trypsin-like serine proteases"/>
    <property type="match status" value="2"/>
</dbReference>
<feature type="disulfide bond" evidence="15 16">
    <location>
        <begin position="91"/>
        <end position="108"/>
    </location>
</feature>
<feature type="domain" description="Kringle" evidence="20">
    <location>
        <begin position="126"/>
        <end position="208"/>
    </location>
</feature>
<evidence type="ECO:0000313" key="22">
    <source>
        <dbReference type="EMBL" id="AFO98866.1"/>
    </source>
</evidence>
<dbReference type="Pfam" id="PF00089">
    <property type="entry name" value="Trypsin"/>
    <property type="match status" value="1"/>
</dbReference>
<feature type="disulfide bond" evidence="15">
    <location>
        <begin position="237"/>
        <end position="279"/>
    </location>
</feature>
<evidence type="ECO:0000256" key="13">
    <source>
        <dbReference type="PIRNR" id="PIRNR001145"/>
    </source>
</evidence>
<dbReference type="CDD" id="cd00190">
    <property type="entry name" value="Tryp_SPc"/>
    <property type="match status" value="1"/>
</dbReference>
<feature type="disulfide bond" evidence="15">
    <location>
        <begin position="43"/>
        <end position="71"/>
    </location>
</feature>
<dbReference type="SUPFAM" id="SSF50494">
    <property type="entry name" value="Trypsin-like serine proteases"/>
    <property type="match status" value="1"/>
</dbReference>
<dbReference type="FunFam" id="2.10.25.10:FF:000483">
    <property type="entry name" value="Tissue-type plasminogen activator"/>
    <property type="match status" value="1"/>
</dbReference>
<evidence type="ECO:0000256" key="5">
    <source>
        <dbReference type="ARBA" id="ARBA00022572"/>
    </source>
</evidence>
<evidence type="ECO:0000256" key="7">
    <source>
        <dbReference type="ARBA" id="ARBA00022729"/>
    </source>
</evidence>
<dbReference type="PROSITE" id="PS00021">
    <property type="entry name" value="KRINGLE_1"/>
    <property type="match status" value="2"/>
</dbReference>
<feature type="disulfide bond" evidence="15">
    <location>
        <begin position="216"/>
        <end position="297"/>
    </location>
</feature>
<dbReference type="InterPro" id="IPR050127">
    <property type="entry name" value="Serine_Proteases_S1"/>
</dbReference>
<keyword evidence="11" id="KW-0325">Glycoprotein</keyword>
<keyword evidence="10 15" id="KW-1015">Disulfide bond</keyword>
<evidence type="ECO:0000256" key="2">
    <source>
        <dbReference type="ARBA" id="ARBA00004613"/>
    </source>
</evidence>
<protein>
    <recommendedName>
        <fullName evidence="13">Plasminogen activator</fullName>
        <ecNumber evidence="13">3.4.21.68</ecNumber>
    </recommendedName>
</protein>
<feature type="disulfide bond" evidence="15">
    <location>
        <begin position="450"/>
        <end position="519"/>
    </location>
</feature>
<dbReference type="Gene3D" id="2.10.25.10">
    <property type="entry name" value="Laminin"/>
    <property type="match status" value="1"/>
</dbReference>
<dbReference type="GO" id="GO:0005615">
    <property type="term" value="C:extracellular space"/>
    <property type="evidence" value="ECO:0007669"/>
    <property type="project" value="TreeGrafter"/>
</dbReference>
<dbReference type="SMART" id="SM00130">
    <property type="entry name" value="KR"/>
    <property type="match status" value="2"/>
</dbReference>
<dbReference type="PROSITE" id="PS50070">
    <property type="entry name" value="KRINGLE_2"/>
    <property type="match status" value="2"/>
</dbReference>
<feature type="disulfide bond" evidence="15">
    <location>
        <begin position="69"/>
        <end position="78"/>
    </location>
</feature>
<dbReference type="GO" id="GO:0033993">
    <property type="term" value="P:response to lipid"/>
    <property type="evidence" value="ECO:0007669"/>
    <property type="project" value="UniProtKB-ARBA"/>
</dbReference>
<evidence type="ECO:0000256" key="8">
    <source>
        <dbReference type="ARBA" id="ARBA00022801"/>
    </source>
</evidence>
<dbReference type="SMART" id="SM00020">
    <property type="entry name" value="Tryp_SPc"/>
    <property type="match status" value="1"/>
</dbReference>
<dbReference type="InterPro" id="IPR043504">
    <property type="entry name" value="Peptidase_S1_PA_chymotrypsin"/>
</dbReference>
<dbReference type="CDD" id="cd00108">
    <property type="entry name" value="KR"/>
    <property type="match status" value="2"/>
</dbReference>
<dbReference type="GO" id="GO:1901701">
    <property type="term" value="P:cellular response to oxygen-containing compound"/>
    <property type="evidence" value="ECO:0007669"/>
    <property type="project" value="UniProtKB-ARBA"/>
</dbReference>
<dbReference type="FunFam" id="2.40.20.10:FF:000001">
    <property type="entry name" value="Urokinase-type plasminogen activator"/>
    <property type="match status" value="2"/>
</dbReference>
<evidence type="ECO:0000256" key="12">
    <source>
        <dbReference type="ARBA" id="ARBA00023202"/>
    </source>
</evidence>
<feature type="active site" description="Charge relay system" evidence="14">
    <location>
        <position position="362"/>
    </location>
</feature>